<proteinExistence type="predicted"/>
<accession>K2GXZ9</accession>
<protein>
    <submittedName>
        <fullName evidence="1">Uncharacterized protein</fullName>
    </submittedName>
</protein>
<reference evidence="1" key="1">
    <citation type="journal article" date="2012" name="Science">
        <title>Fermentation, hydrogen, and sulfur metabolism in multiple uncultivated bacterial phyla.</title>
        <authorList>
            <person name="Wrighton K.C."/>
            <person name="Thomas B.C."/>
            <person name="Sharon I."/>
            <person name="Miller C.S."/>
            <person name="Castelle C.J."/>
            <person name="VerBerkmoes N.C."/>
            <person name="Wilkins M.J."/>
            <person name="Hettich R.L."/>
            <person name="Lipton M.S."/>
            <person name="Williams K.H."/>
            <person name="Long P.E."/>
            <person name="Banfield J.F."/>
        </authorList>
    </citation>
    <scope>NUCLEOTIDE SEQUENCE [LARGE SCALE GENOMIC DNA]</scope>
</reference>
<comment type="caution">
    <text evidence="1">The sequence shown here is derived from an EMBL/GenBank/DDBJ whole genome shotgun (WGS) entry which is preliminary data.</text>
</comment>
<dbReference type="AlphaFoldDB" id="K2GXZ9"/>
<name>K2GXZ9_9BACT</name>
<organism evidence="1">
    <name type="scientific">uncultured bacterium</name>
    <name type="common">gcode 4</name>
    <dbReference type="NCBI Taxonomy" id="1234023"/>
    <lineage>
        <taxon>Bacteria</taxon>
        <taxon>environmental samples</taxon>
    </lineage>
</organism>
<evidence type="ECO:0000313" key="1">
    <source>
        <dbReference type="EMBL" id="EKE28350.1"/>
    </source>
</evidence>
<dbReference type="EMBL" id="AMFJ01000346">
    <property type="protein sequence ID" value="EKE28350.1"/>
    <property type="molecule type" value="Genomic_DNA"/>
</dbReference>
<gene>
    <name evidence="1" type="ORF">ACD_3C00072G0003</name>
</gene>
<sequence length="235" mass="28840">MKETNYWIKIKWISKYIIVATHWAWDDINTDLLTEIVARKLWAFAIINNKFFKPTSPLRNVYPDYAEDFNRLPFLIWSNEYDWTRKKKEMNEFYCDLEECVIEAKQYSNCSKAIIIHIHWMRNDWNNWIDIWIWMNFKWRKVKSSSRLNLILWKETLSVKLANDMKDSLNRHLNSFWLFANIWENFNAQYKCFWIQYSKVIENDIFQLEICRELREEHNLDTVTGILGKVILEIF</sequence>